<evidence type="ECO:0000313" key="1">
    <source>
        <dbReference type="EMBL" id="CDO55573.1"/>
    </source>
</evidence>
<dbReference type="InterPro" id="IPR036081">
    <property type="entry name" value="Translin_sf"/>
</dbReference>
<dbReference type="SUPFAM" id="SSF74784">
    <property type="entry name" value="Translin"/>
    <property type="match status" value="1"/>
</dbReference>
<sequence>MNPADSSIDDVFAGIRTRFAFTARMASRADECVENLREANRVLAFRFSKLHSLLPSQFPTLLSAPEVDMALTDVRHALKDIYQLTLVGPDLPADPTTSAESASAVTTSSGGNYEEQPQLRLGVAHAINLFQRYRIKWEAEVQESLHFVLLRHWLDAYTQGKAELLITPEDAAEVLGVRYSAGPSTSYEDELRDATLLHITIKDYLIAALSLASELARLAFTSVMAISLAAQKQTQSQDVLKPTDNRNDIPIAVNTFLQNLQAAFLTLNLRNDVLRRRYDTLKYDVKNVENIVYDLCVRAPQETK</sequence>
<dbReference type="GO" id="GO:0043565">
    <property type="term" value="F:sequence-specific DNA binding"/>
    <property type="evidence" value="ECO:0007669"/>
    <property type="project" value="InterPro"/>
</dbReference>
<protein>
    <recommendedName>
        <fullName evidence="3">Translin</fullName>
    </recommendedName>
</protein>
<proteinExistence type="predicted"/>
<dbReference type="InterPro" id="IPR016069">
    <property type="entry name" value="Translin_C"/>
</dbReference>
<dbReference type="GO" id="GO:0003723">
    <property type="term" value="F:RNA binding"/>
    <property type="evidence" value="ECO:0007669"/>
    <property type="project" value="InterPro"/>
</dbReference>
<evidence type="ECO:0008006" key="3">
    <source>
        <dbReference type="Google" id="ProtNLM"/>
    </source>
</evidence>
<gene>
    <name evidence="1" type="ORF">BN980_GECA11s03189g</name>
</gene>
<keyword evidence="2" id="KW-1185">Reference proteome</keyword>
<organism evidence="1 2">
    <name type="scientific">Geotrichum candidum</name>
    <name type="common">Oospora lactis</name>
    <name type="synonym">Dipodascus geotrichum</name>
    <dbReference type="NCBI Taxonomy" id="1173061"/>
    <lineage>
        <taxon>Eukaryota</taxon>
        <taxon>Fungi</taxon>
        <taxon>Dikarya</taxon>
        <taxon>Ascomycota</taxon>
        <taxon>Saccharomycotina</taxon>
        <taxon>Dipodascomycetes</taxon>
        <taxon>Dipodascales</taxon>
        <taxon>Dipodascaceae</taxon>
        <taxon>Geotrichum</taxon>
    </lineage>
</organism>
<dbReference type="Proteomes" id="UP000242525">
    <property type="component" value="Unassembled WGS sequence"/>
</dbReference>
<dbReference type="InterPro" id="IPR002848">
    <property type="entry name" value="Translin_fam"/>
</dbReference>
<reference evidence="1" key="1">
    <citation type="submission" date="2014-03" db="EMBL/GenBank/DDBJ databases">
        <authorList>
            <person name="Casaregola S."/>
        </authorList>
    </citation>
    <scope>NUCLEOTIDE SEQUENCE [LARGE SCALE GENOMIC DNA]</scope>
    <source>
        <strain evidence="1">CLIB 918</strain>
    </source>
</reference>
<dbReference type="CDD" id="cd14819">
    <property type="entry name" value="Translin"/>
    <property type="match status" value="1"/>
</dbReference>
<dbReference type="PANTHER" id="PTHR10741">
    <property type="entry name" value="TRANSLIN AND TRANSLIN ASSOCIATED PROTEIN X"/>
    <property type="match status" value="1"/>
</dbReference>
<evidence type="ECO:0000313" key="2">
    <source>
        <dbReference type="Proteomes" id="UP000242525"/>
    </source>
</evidence>
<dbReference type="InterPro" id="IPR033956">
    <property type="entry name" value="Translin"/>
</dbReference>
<dbReference type="STRING" id="1173061.A0A0J9XF97"/>
<dbReference type="GO" id="GO:0003697">
    <property type="term" value="F:single-stranded DNA binding"/>
    <property type="evidence" value="ECO:0007669"/>
    <property type="project" value="InterPro"/>
</dbReference>
<dbReference type="GO" id="GO:0016070">
    <property type="term" value="P:RNA metabolic process"/>
    <property type="evidence" value="ECO:0007669"/>
    <property type="project" value="InterPro"/>
</dbReference>
<comment type="caution">
    <text evidence="1">The sequence shown here is derived from an EMBL/GenBank/DDBJ whole genome shotgun (WGS) entry which is preliminary data.</text>
</comment>
<dbReference type="OrthoDB" id="829at2759"/>
<dbReference type="Pfam" id="PF01997">
    <property type="entry name" value="Translin"/>
    <property type="match status" value="1"/>
</dbReference>
<dbReference type="EMBL" id="CCBN010000011">
    <property type="protein sequence ID" value="CDO55573.1"/>
    <property type="molecule type" value="Genomic_DNA"/>
</dbReference>
<name>A0A0J9XF97_GEOCN</name>
<dbReference type="AlphaFoldDB" id="A0A0J9XF97"/>
<accession>A0A0J9XF97</accession>
<dbReference type="Gene3D" id="1.20.58.200">
    <property type="entry name" value="Translin, domain 2"/>
    <property type="match status" value="1"/>
</dbReference>